<dbReference type="InterPro" id="IPR016032">
    <property type="entry name" value="Sig_transdc_resp-reg_C-effctor"/>
</dbReference>
<evidence type="ECO:0000256" key="2">
    <source>
        <dbReference type="ARBA" id="ARBA00022840"/>
    </source>
</evidence>
<organism evidence="4 5">
    <name type="scientific">Streptomyces mirabilis</name>
    <dbReference type="NCBI Taxonomy" id="68239"/>
    <lineage>
        <taxon>Bacteria</taxon>
        <taxon>Bacillati</taxon>
        <taxon>Actinomycetota</taxon>
        <taxon>Actinomycetes</taxon>
        <taxon>Kitasatosporales</taxon>
        <taxon>Streptomycetaceae</taxon>
        <taxon>Streptomyces</taxon>
    </lineage>
</organism>
<evidence type="ECO:0000256" key="1">
    <source>
        <dbReference type="ARBA" id="ARBA00022741"/>
    </source>
</evidence>
<dbReference type="SMART" id="SM00421">
    <property type="entry name" value="HTH_LUXR"/>
    <property type="match status" value="1"/>
</dbReference>
<dbReference type="Proteomes" id="UP000181942">
    <property type="component" value="Unassembled WGS sequence"/>
</dbReference>
<gene>
    <name evidence="4" type="ORF">SAMN02787118_109130</name>
</gene>
<dbReference type="Pfam" id="PF00196">
    <property type="entry name" value="GerE"/>
    <property type="match status" value="1"/>
</dbReference>
<proteinExistence type="predicted"/>
<dbReference type="Pfam" id="PF13191">
    <property type="entry name" value="AAA_16"/>
    <property type="match status" value="1"/>
</dbReference>
<reference evidence="4 5" key="1">
    <citation type="submission" date="2016-10" db="EMBL/GenBank/DDBJ databases">
        <authorList>
            <person name="de Groot N.N."/>
        </authorList>
    </citation>
    <scope>NUCLEOTIDE SEQUENCE [LARGE SCALE GENOMIC DNA]</scope>
    <source>
        <strain evidence="4 5">OK461</strain>
    </source>
</reference>
<dbReference type="GO" id="GO:0005737">
    <property type="term" value="C:cytoplasm"/>
    <property type="evidence" value="ECO:0007669"/>
    <property type="project" value="TreeGrafter"/>
</dbReference>
<dbReference type="GO" id="GO:0006355">
    <property type="term" value="P:regulation of DNA-templated transcription"/>
    <property type="evidence" value="ECO:0007669"/>
    <property type="project" value="InterPro"/>
</dbReference>
<feature type="domain" description="HTH luxR-type" evidence="3">
    <location>
        <begin position="867"/>
        <end position="932"/>
    </location>
</feature>
<dbReference type="InterPro" id="IPR027417">
    <property type="entry name" value="P-loop_NTPase"/>
</dbReference>
<protein>
    <submittedName>
        <fullName evidence="4">Regulatory protein, luxR family</fullName>
    </submittedName>
</protein>
<dbReference type="GO" id="GO:0003677">
    <property type="term" value="F:DNA binding"/>
    <property type="evidence" value="ECO:0007669"/>
    <property type="project" value="InterPro"/>
</dbReference>
<dbReference type="SUPFAM" id="SSF48452">
    <property type="entry name" value="TPR-like"/>
    <property type="match status" value="1"/>
</dbReference>
<dbReference type="PRINTS" id="PR00038">
    <property type="entry name" value="HTHLUXR"/>
</dbReference>
<dbReference type="Gene3D" id="1.25.40.10">
    <property type="entry name" value="Tetratricopeptide repeat domain"/>
    <property type="match status" value="2"/>
</dbReference>
<dbReference type="PROSITE" id="PS50043">
    <property type="entry name" value="HTH_LUXR_2"/>
    <property type="match status" value="1"/>
</dbReference>
<dbReference type="InterPro" id="IPR011990">
    <property type="entry name" value="TPR-like_helical_dom_sf"/>
</dbReference>
<dbReference type="InterPro" id="IPR036388">
    <property type="entry name" value="WH-like_DNA-bd_sf"/>
</dbReference>
<dbReference type="AlphaFoldDB" id="A0A1I2JZI8"/>
<dbReference type="InterPro" id="IPR000792">
    <property type="entry name" value="Tscrpt_reg_LuxR_C"/>
</dbReference>
<evidence type="ECO:0000313" key="5">
    <source>
        <dbReference type="Proteomes" id="UP000181942"/>
    </source>
</evidence>
<sequence>MGETEALRERREALELVAAEADRACAGSGRLVLLKGATGTGRTALLEAVTERAAARGMRVLRTRCSSDSEAGEFAAVLQLLSSGGEFDAGTKLFPDVFDDNPHHWSYAEHLWRRLCSHAADAPLLLAVDDVHCADEPSRRWLVDVARRIDALPVLLVVTERSQYDIDPPSAGLAHALSPTLVRTHTLAPLSANAAAQLVRSDIDAATPAWVDDCVRAGAGSPLLLRALLDDLRAQEPDGAPPRPVPDTCAALYPGAYPAAVSWWLDSAGEATARVARALAALDADVWEEGHAEEFTELLAETAGADPARVPGWLTAMTRLGLLRPDPDGRPRFAHPLLRDAVLSGWPTVRRQAAHRTAAELMLGRGDRAEAVAGQLLRTPAVGAAWATVALQDAASVAVRDDRPDDAVSYLRRALDEPLTPARRTMVLTELGSLEFAAARSSAGIPRLTEATRLPGMPQDRVRAAVALGTVLARRGKARAAMDVLRDLDEQLTDHPDLTRLLQTASALLSDHDQGIRQEAYRWLHGAAERSPDLVGTAGQALLVRYDATAGLIPAATAMKRIHALLDEPIDVLAEPFLLGTAAAVAQWADELAEAEGLVRRGLDRQSPSLLHPMHLALLNVRADIAATRGQYADLLAEPAAWQVTEATRHRPDPANAHGHAVIALVETGRTEEAARLADSFALGDAHDSWELNRFLYARGVLRSAQGDHAGALDDFLECGRRQTARDVVSPVVTPWRTAAAECRSALGRPQEALALAREELRLAQVWDTPRLVGRALRGLATATGGRRGLELADRAVRILRDASAQTELIPALIGQGRQLVAAGDRSRARDALREAAEHAERLGAVRMRALAEEVLPEGRSRGSATALTGWEALTGSERRIAALAADGRTNAEIAELLHLARRTVETHLTSAYRKLGIRRRTELTAVIGERPADPAEPVEEPGG</sequence>
<dbReference type="PANTHER" id="PTHR16305:SF35">
    <property type="entry name" value="TRANSCRIPTIONAL ACTIVATOR DOMAIN"/>
    <property type="match status" value="1"/>
</dbReference>
<dbReference type="GO" id="GO:0004016">
    <property type="term" value="F:adenylate cyclase activity"/>
    <property type="evidence" value="ECO:0007669"/>
    <property type="project" value="TreeGrafter"/>
</dbReference>
<evidence type="ECO:0000259" key="3">
    <source>
        <dbReference type="PROSITE" id="PS50043"/>
    </source>
</evidence>
<accession>A0A1I2JZI8</accession>
<dbReference type="Gene3D" id="1.10.10.10">
    <property type="entry name" value="Winged helix-like DNA-binding domain superfamily/Winged helix DNA-binding domain"/>
    <property type="match status" value="1"/>
</dbReference>
<dbReference type="PROSITE" id="PS00622">
    <property type="entry name" value="HTH_LUXR_1"/>
    <property type="match status" value="1"/>
</dbReference>
<dbReference type="GO" id="GO:0005524">
    <property type="term" value="F:ATP binding"/>
    <property type="evidence" value="ECO:0007669"/>
    <property type="project" value="UniProtKB-KW"/>
</dbReference>
<dbReference type="PANTHER" id="PTHR16305">
    <property type="entry name" value="TESTICULAR SOLUBLE ADENYLYL CYCLASE"/>
    <property type="match status" value="1"/>
</dbReference>
<keyword evidence="2" id="KW-0067">ATP-binding</keyword>
<dbReference type="CDD" id="cd06170">
    <property type="entry name" value="LuxR_C_like"/>
    <property type="match status" value="1"/>
</dbReference>
<name>A0A1I2JZI8_9ACTN</name>
<dbReference type="OrthoDB" id="3178131at2"/>
<evidence type="ECO:0000313" key="4">
    <source>
        <dbReference type="EMBL" id="SFF59579.1"/>
    </source>
</evidence>
<dbReference type="RefSeq" id="WP_075029403.1">
    <property type="nucleotide sequence ID" value="NZ_FONR01000009.1"/>
</dbReference>
<dbReference type="EMBL" id="FONR01000009">
    <property type="protein sequence ID" value="SFF59579.1"/>
    <property type="molecule type" value="Genomic_DNA"/>
</dbReference>
<dbReference type="SUPFAM" id="SSF52540">
    <property type="entry name" value="P-loop containing nucleoside triphosphate hydrolases"/>
    <property type="match status" value="1"/>
</dbReference>
<dbReference type="SUPFAM" id="SSF46894">
    <property type="entry name" value="C-terminal effector domain of the bipartite response regulators"/>
    <property type="match status" value="1"/>
</dbReference>
<dbReference type="InterPro" id="IPR041664">
    <property type="entry name" value="AAA_16"/>
</dbReference>
<keyword evidence="1" id="KW-0547">Nucleotide-binding</keyword>